<dbReference type="EMBL" id="JFJN01000140">
    <property type="protein sequence ID" value="EZH76427.1"/>
    <property type="molecule type" value="Genomic_DNA"/>
</dbReference>
<evidence type="ECO:0000313" key="2">
    <source>
        <dbReference type="Proteomes" id="UP000023842"/>
    </source>
</evidence>
<protein>
    <submittedName>
        <fullName evidence="1">Uncharacterized protein</fullName>
    </submittedName>
</protein>
<proteinExistence type="predicted"/>
<accession>A0ABN0S5R7</accession>
<keyword evidence="2" id="KW-1185">Reference proteome</keyword>
<sequence length="221" mass="24000">MTKAPSLSMAQRLLLASQSMAPVAVKAALVQKLGPEQAAQLSPHMPPAQLRELILELPIDFLARVTTHLDPQLILQTYLALPDEVHLQVARQLCVIGAFATAARYAECLSAKQVKVLIYGINDADHVLQIARHIVDIDLIVQSLRSFSTGYLCRLTEAAAADDNVAISARVLSGLALPRQADVCAHLDPALLHELLPLLLEANDGLRELLPERLQAVPELL</sequence>
<gene>
    <name evidence="1" type="ORF">AU05_04920</name>
</gene>
<comment type="caution">
    <text evidence="1">The sequence shown here is derived from an EMBL/GenBank/DDBJ whole genome shotgun (WGS) entry which is preliminary data.</text>
</comment>
<organism evidence="1 2">
    <name type="scientific">Ectopseudomonas composti</name>
    <dbReference type="NCBI Taxonomy" id="658457"/>
    <lineage>
        <taxon>Bacteria</taxon>
        <taxon>Pseudomonadati</taxon>
        <taxon>Pseudomonadota</taxon>
        <taxon>Gammaproteobacteria</taxon>
        <taxon>Pseudomonadales</taxon>
        <taxon>Pseudomonadaceae</taxon>
        <taxon>Ectopseudomonas</taxon>
    </lineage>
</organism>
<name>A0ABN0S5R7_9GAMM</name>
<dbReference type="RefSeq" id="WP_037005551.1">
    <property type="nucleotide sequence ID" value="NZ_JFJN01000140.1"/>
</dbReference>
<evidence type="ECO:0000313" key="1">
    <source>
        <dbReference type="EMBL" id="EZH76427.1"/>
    </source>
</evidence>
<dbReference type="Proteomes" id="UP000023842">
    <property type="component" value="Unassembled WGS sequence"/>
</dbReference>
<reference evidence="2" key="1">
    <citation type="journal article" date="2014" name="Genome Announc.">
        <title>Draft Genome Sequence of the algae degrading bacterium Pseudomonas mendocina AD6.</title>
        <authorList>
            <person name="Barney B.M."/>
            <person name="Lenneman E.M."/>
        </authorList>
    </citation>
    <scope>NUCLEOTIDE SEQUENCE [LARGE SCALE GENOMIC DNA]</scope>
    <source>
        <strain evidence="2">AD6</strain>
    </source>
</reference>